<dbReference type="Pfam" id="PF00512">
    <property type="entry name" value="HisKA"/>
    <property type="match status" value="1"/>
</dbReference>
<accession>A0A4S4C889</accession>
<feature type="transmembrane region" description="Helical" evidence="9">
    <location>
        <begin position="210"/>
        <end position="230"/>
    </location>
</feature>
<dbReference type="Gene3D" id="3.30.565.10">
    <property type="entry name" value="Histidine kinase-like ATPase, C-terminal domain"/>
    <property type="match status" value="1"/>
</dbReference>
<protein>
    <recommendedName>
        <fullName evidence="2">histidine kinase</fullName>
        <ecNumber evidence="2">2.7.13.3</ecNumber>
    </recommendedName>
</protein>
<dbReference type="PANTHER" id="PTHR43065:SF46">
    <property type="entry name" value="C4-DICARBOXYLATE TRANSPORT SENSOR PROTEIN DCTB"/>
    <property type="match status" value="1"/>
</dbReference>
<keyword evidence="3" id="KW-0597">Phosphoprotein</keyword>
<reference evidence="11 12" key="1">
    <citation type="submission" date="2019-04" db="EMBL/GenBank/DDBJ databases">
        <title>Cohnella sp. nov. isolated from preserved vegetables.</title>
        <authorList>
            <person name="Lin S.-Y."/>
            <person name="Hung M.-H."/>
            <person name="Young C.-C."/>
        </authorList>
    </citation>
    <scope>NUCLEOTIDE SEQUENCE [LARGE SCALE GENOMIC DNA]</scope>
    <source>
        <strain evidence="11 12">CC-MHH1044</strain>
    </source>
</reference>
<comment type="catalytic activity">
    <reaction evidence="1">
        <text>ATP + protein L-histidine = ADP + protein N-phospho-L-histidine.</text>
        <dbReference type="EC" id="2.7.13.3"/>
    </reaction>
</comment>
<dbReference type="SUPFAM" id="SSF55874">
    <property type="entry name" value="ATPase domain of HSP90 chaperone/DNA topoisomerase II/histidine kinase"/>
    <property type="match status" value="1"/>
</dbReference>
<dbReference type="Proteomes" id="UP000310636">
    <property type="component" value="Unassembled WGS sequence"/>
</dbReference>
<evidence type="ECO:0000256" key="7">
    <source>
        <dbReference type="ARBA" id="ARBA00022840"/>
    </source>
</evidence>
<evidence type="ECO:0000259" key="10">
    <source>
        <dbReference type="PROSITE" id="PS50109"/>
    </source>
</evidence>
<feature type="transmembrane region" description="Helical" evidence="9">
    <location>
        <begin position="275"/>
        <end position="295"/>
    </location>
</feature>
<feature type="transmembrane region" description="Helical" evidence="9">
    <location>
        <begin position="366"/>
        <end position="387"/>
    </location>
</feature>
<feature type="transmembrane region" description="Helical" evidence="9">
    <location>
        <begin position="242"/>
        <end position="263"/>
    </location>
</feature>
<dbReference type="OrthoDB" id="9815750at2"/>
<dbReference type="GO" id="GO:0000155">
    <property type="term" value="F:phosphorelay sensor kinase activity"/>
    <property type="evidence" value="ECO:0007669"/>
    <property type="project" value="InterPro"/>
</dbReference>
<dbReference type="InterPro" id="IPR003594">
    <property type="entry name" value="HATPase_dom"/>
</dbReference>
<evidence type="ECO:0000256" key="2">
    <source>
        <dbReference type="ARBA" id="ARBA00012438"/>
    </source>
</evidence>
<keyword evidence="5" id="KW-0547">Nucleotide-binding</keyword>
<dbReference type="PANTHER" id="PTHR43065">
    <property type="entry name" value="SENSOR HISTIDINE KINASE"/>
    <property type="match status" value="1"/>
</dbReference>
<dbReference type="CDD" id="cd00082">
    <property type="entry name" value="HisKA"/>
    <property type="match status" value="1"/>
</dbReference>
<dbReference type="InterPro" id="IPR036890">
    <property type="entry name" value="HATPase_C_sf"/>
</dbReference>
<name>A0A4S4C889_9BACL</name>
<evidence type="ECO:0000256" key="3">
    <source>
        <dbReference type="ARBA" id="ARBA00022553"/>
    </source>
</evidence>
<organism evidence="11 12">
    <name type="scientific">Cohnella fermenti</name>
    <dbReference type="NCBI Taxonomy" id="2565925"/>
    <lineage>
        <taxon>Bacteria</taxon>
        <taxon>Bacillati</taxon>
        <taxon>Bacillota</taxon>
        <taxon>Bacilli</taxon>
        <taxon>Bacillales</taxon>
        <taxon>Paenibacillaceae</taxon>
        <taxon>Cohnella</taxon>
    </lineage>
</organism>
<sequence>MGTGMAVRRAVALLAAAAVWLVLLAAAAPGVGAAGVDAGIRGWSIQWISAERAAEQAPAAEAEWLTVQSSDPLPEKPEDFVGMWIRLDLPKSEGWLRPALLVDRLFAMSISVYEEGKLIHEQDRSYRFERTKLLVPLDDGFEQGELLLRLESDLRIGIAGDVRIGEFDGLHERFVRQEAFDVVLGTAAAALGLLMLIGTGLLVRSQRGPWIALCLVVLSTGMLVLSYNPLPYLFLEKLGPVILFMFDIWMILLFPSLHYYVNWVFEGRYRWFARFGRVMGGYSLVCLLFLLAYHAIGESFFRIYEVFTVPVLGAFILADLAMILVLTVRSAIRRNGDSILLSAGFLALALSGGADLTTYYLQEKNYVFFLWKAGVVVLLVALTIILARRISHNHRAVVAYSKQLELYNERLQRTEKMKVVSDLAASVAHEVRNPMQVTRGFLQFLARRTGQDHQDHFDLAIQELDRASGIINDFLSLAKPEPDETVPLSLNEELRRVEAMMSPFAALHGGTIEVYAPGLLRIRGNASMLTQALINIVKNSIEATRDRAGLIRIEAFAEGGEAVVMIADNGIGMNEAQLSRLGEPFFSTKADGTGLGLMATYRLIEAMQGSLEFRSVKDEGAEARIRLPLLERADSSFPAASPVAAEA</sequence>
<dbReference type="PROSITE" id="PS50109">
    <property type="entry name" value="HIS_KIN"/>
    <property type="match status" value="1"/>
</dbReference>
<dbReference type="Pfam" id="PF02518">
    <property type="entry name" value="HATPase_c"/>
    <property type="match status" value="1"/>
</dbReference>
<dbReference type="InterPro" id="IPR005467">
    <property type="entry name" value="His_kinase_dom"/>
</dbReference>
<keyword evidence="6 11" id="KW-0418">Kinase</keyword>
<keyword evidence="9" id="KW-1133">Transmembrane helix</keyword>
<dbReference type="SMART" id="SM00388">
    <property type="entry name" value="HisKA"/>
    <property type="match status" value="1"/>
</dbReference>
<dbReference type="InterPro" id="IPR036097">
    <property type="entry name" value="HisK_dim/P_sf"/>
</dbReference>
<evidence type="ECO:0000256" key="8">
    <source>
        <dbReference type="ARBA" id="ARBA00023012"/>
    </source>
</evidence>
<evidence type="ECO:0000313" key="12">
    <source>
        <dbReference type="Proteomes" id="UP000310636"/>
    </source>
</evidence>
<keyword evidence="8" id="KW-0902">Two-component regulatory system</keyword>
<keyword evidence="12" id="KW-1185">Reference proteome</keyword>
<keyword evidence="4" id="KW-0808">Transferase</keyword>
<dbReference type="InterPro" id="IPR003661">
    <property type="entry name" value="HisK_dim/P_dom"/>
</dbReference>
<dbReference type="Gene3D" id="1.10.287.130">
    <property type="match status" value="1"/>
</dbReference>
<evidence type="ECO:0000256" key="1">
    <source>
        <dbReference type="ARBA" id="ARBA00000085"/>
    </source>
</evidence>
<dbReference type="GO" id="GO:0005524">
    <property type="term" value="F:ATP binding"/>
    <property type="evidence" value="ECO:0007669"/>
    <property type="project" value="UniProtKB-KW"/>
</dbReference>
<dbReference type="InterPro" id="IPR004358">
    <property type="entry name" value="Sig_transdc_His_kin-like_C"/>
</dbReference>
<keyword evidence="9" id="KW-0472">Membrane</keyword>
<evidence type="ECO:0000256" key="5">
    <source>
        <dbReference type="ARBA" id="ARBA00022741"/>
    </source>
</evidence>
<proteinExistence type="predicted"/>
<gene>
    <name evidence="11" type="ORF">E6C55_02725</name>
</gene>
<feature type="transmembrane region" description="Helical" evidence="9">
    <location>
        <begin position="307"/>
        <end position="327"/>
    </location>
</feature>
<dbReference type="AlphaFoldDB" id="A0A4S4C889"/>
<evidence type="ECO:0000256" key="9">
    <source>
        <dbReference type="SAM" id="Phobius"/>
    </source>
</evidence>
<keyword evidence="7" id="KW-0067">ATP-binding</keyword>
<dbReference type="RefSeq" id="WP_136368227.1">
    <property type="nucleotide sequence ID" value="NZ_SSOB01000002.1"/>
</dbReference>
<feature type="transmembrane region" description="Helical" evidence="9">
    <location>
        <begin position="339"/>
        <end position="360"/>
    </location>
</feature>
<dbReference type="SMART" id="SM00387">
    <property type="entry name" value="HATPase_c"/>
    <property type="match status" value="1"/>
</dbReference>
<evidence type="ECO:0000256" key="6">
    <source>
        <dbReference type="ARBA" id="ARBA00022777"/>
    </source>
</evidence>
<evidence type="ECO:0000313" key="11">
    <source>
        <dbReference type="EMBL" id="THF84225.1"/>
    </source>
</evidence>
<keyword evidence="9" id="KW-0812">Transmembrane</keyword>
<feature type="transmembrane region" description="Helical" evidence="9">
    <location>
        <begin position="182"/>
        <end position="203"/>
    </location>
</feature>
<dbReference type="EMBL" id="SSOB01000002">
    <property type="protein sequence ID" value="THF84225.1"/>
    <property type="molecule type" value="Genomic_DNA"/>
</dbReference>
<feature type="domain" description="Histidine kinase" evidence="10">
    <location>
        <begin position="426"/>
        <end position="631"/>
    </location>
</feature>
<evidence type="ECO:0000256" key="4">
    <source>
        <dbReference type="ARBA" id="ARBA00022679"/>
    </source>
</evidence>
<dbReference type="EC" id="2.7.13.3" evidence="2"/>
<dbReference type="PRINTS" id="PR00344">
    <property type="entry name" value="BCTRLSENSOR"/>
</dbReference>
<dbReference type="SUPFAM" id="SSF47384">
    <property type="entry name" value="Homodimeric domain of signal transducing histidine kinase"/>
    <property type="match status" value="1"/>
</dbReference>
<comment type="caution">
    <text evidence="11">The sequence shown here is derived from an EMBL/GenBank/DDBJ whole genome shotgun (WGS) entry which is preliminary data.</text>
</comment>